<dbReference type="PANTHER" id="PTHR46564">
    <property type="entry name" value="TRANSPOSASE"/>
    <property type="match status" value="1"/>
</dbReference>
<reference evidence="2 3" key="1">
    <citation type="journal article" date="2014" name="Genome Biol. Evol.">
        <title>The genome of the myxosporean Thelohanellus kitauei shows adaptations to nutrient acquisition within its fish host.</title>
        <authorList>
            <person name="Yang Y."/>
            <person name="Xiong J."/>
            <person name="Zhou Z."/>
            <person name="Huo F."/>
            <person name="Miao W."/>
            <person name="Ran C."/>
            <person name="Liu Y."/>
            <person name="Zhang J."/>
            <person name="Feng J."/>
            <person name="Wang M."/>
            <person name="Wang M."/>
            <person name="Wang L."/>
            <person name="Yao B."/>
        </authorList>
    </citation>
    <scope>NUCLEOTIDE SEQUENCE [LARGE SCALE GENOMIC DNA]</scope>
    <source>
        <strain evidence="2">Wuqing</strain>
    </source>
</reference>
<sequence length="152" mass="17232">MSDDTIYIDETGFNLHLRRKFGRAPSRKRVSLVVTNSRGHNISVCAAMLSGGLLHFRARVGAARKKNIVMDNVRFHHTENVKRYLKDRGHTIIYLPPYSPQLNSIELLFSKWKRMLPMQSTSLPFKLTLITALGGSENPQDLCLWHSGGNPC</sequence>
<gene>
    <name evidence="2" type="ORF">RF11_05897</name>
</gene>
<dbReference type="OrthoDB" id="6021308at2759"/>
<dbReference type="Proteomes" id="UP000031668">
    <property type="component" value="Unassembled WGS sequence"/>
</dbReference>
<protein>
    <recommendedName>
        <fullName evidence="1">Tc1-like transposase DDE domain-containing protein</fullName>
    </recommendedName>
</protein>
<accession>A0A0C2N096</accession>
<evidence type="ECO:0000259" key="1">
    <source>
        <dbReference type="Pfam" id="PF13358"/>
    </source>
</evidence>
<dbReference type="Gene3D" id="3.30.420.10">
    <property type="entry name" value="Ribonuclease H-like superfamily/Ribonuclease H"/>
    <property type="match status" value="1"/>
</dbReference>
<dbReference type="AlphaFoldDB" id="A0A0C2N096"/>
<dbReference type="Pfam" id="PF13358">
    <property type="entry name" value="DDE_3"/>
    <property type="match status" value="1"/>
</dbReference>
<keyword evidence="3" id="KW-1185">Reference proteome</keyword>
<name>A0A0C2N096_THEKT</name>
<evidence type="ECO:0000313" key="3">
    <source>
        <dbReference type="Proteomes" id="UP000031668"/>
    </source>
</evidence>
<dbReference type="GO" id="GO:0003676">
    <property type="term" value="F:nucleic acid binding"/>
    <property type="evidence" value="ECO:0007669"/>
    <property type="project" value="InterPro"/>
</dbReference>
<evidence type="ECO:0000313" key="2">
    <source>
        <dbReference type="EMBL" id="KII69795.1"/>
    </source>
</evidence>
<feature type="domain" description="Tc1-like transposase DDE" evidence="1">
    <location>
        <begin position="64"/>
        <end position="116"/>
    </location>
</feature>
<dbReference type="InterPro" id="IPR038717">
    <property type="entry name" value="Tc1-like_DDE_dom"/>
</dbReference>
<proteinExistence type="predicted"/>
<dbReference type="PANTHER" id="PTHR46564:SF1">
    <property type="entry name" value="TRANSPOSASE"/>
    <property type="match status" value="1"/>
</dbReference>
<comment type="caution">
    <text evidence="2">The sequence shown here is derived from an EMBL/GenBank/DDBJ whole genome shotgun (WGS) entry which is preliminary data.</text>
</comment>
<organism evidence="2 3">
    <name type="scientific">Thelohanellus kitauei</name>
    <name type="common">Myxosporean</name>
    <dbReference type="NCBI Taxonomy" id="669202"/>
    <lineage>
        <taxon>Eukaryota</taxon>
        <taxon>Metazoa</taxon>
        <taxon>Cnidaria</taxon>
        <taxon>Myxozoa</taxon>
        <taxon>Myxosporea</taxon>
        <taxon>Bivalvulida</taxon>
        <taxon>Platysporina</taxon>
        <taxon>Myxobolidae</taxon>
        <taxon>Thelohanellus</taxon>
    </lineage>
</organism>
<dbReference type="EMBL" id="JWZT01002273">
    <property type="protein sequence ID" value="KII69795.1"/>
    <property type="molecule type" value="Genomic_DNA"/>
</dbReference>
<dbReference type="InterPro" id="IPR036397">
    <property type="entry name" value="RNaseH_sf"/>
</dbReference>